<feature type="transmembrane region" description="Helical" evidence="1">
    <location>
        <begin position="50"/>
        <end position="80"/>
    </location>
</feature>
<comment type="caution">
    <text evidence="2">The sequence shown here is derived from an EMBL/GenBank/DDBJ whole genome shotgun (WGS) entry which is preliminary data.</text>
</comment>
<sequence>MKIYFVNVRTLSAKVAEITIKIIITIFTDMITIGHFYLKIIGQRYSKNIFARIIPVVIPSAVFQNLFLFSSFFTVVNGFLVKITYNDSGL</sequence>
<organism evidence="2 3">
    <name type="scientific">Empedobacter brevis NBRC 14943 = ATCC 43319</name>
    <dbReference type="NCBI Taxonomy" id="1218108"/>
    <lineage>
        <taxon>Bacteria</taxon>
        <taxon>Pseudomonadati</taxon>
        <taxon>Bacteroidota</taxon>
        <taxon>Flavobacteriia</taxon>
        <taxon>Flavobacteriales</taxon>
        <taxon>Weeksellaceae</taxon>
        <taxon>Empedobacter</taxon>
    </lineage>
</organism>
<dbReference type="RefSeq" id="WP_169337504.1">
    <property type="nucleotide sequence ID" value="NZ_BJXC01000001.1"/>
</dbReference>
<keyword evidence="3" id="KW-1185">Reference proteome</keyword>
<name>A0A511NCM8_9FLAO</name>
<keyword evidence="1" id="KW-0472">Membrane</keyword>
<protein>
    <submittedName>
        <fullName evidence="2">Uncharacterized protein</fullName>
    </submittedName>
</protein>
<gene>
    <name evidence="2" type="ORF">EB1_00480</name>
</gene>
<evidence type="ECO:0000256" key="1">
    <source>
        <dbReference type="SAM" id="Phobius"/>
    </source>
</evidence>
<proteinExistence type="predicted"/>
<keyword evidence="1" id="KW-0812">Transmembrane</keyword>
<dbReference type="AlphaFoldDB" id="A0A511NCM8"/>
<dbReference type="Proteomes" id="UP000321245">
    <property type="component" value="Unassembled WGS sequence"/>
</dbReference>
<dbReference type="EMBL" id="BJXC01000001">
    <property type="protein sequence ID" value="GEM50258.1"/>
    <property type="molecule type" value="Genomic_DNA"/>
</dbReference>
<reference evidence="2 3" key="1">
    <citation type="submission" date="2019-07" db="EMBL/GenBank/DDBJ databases">
        <title>Whole genome shotgun sequence of Empedobacter brevis NBRC 14943.</title>
        <authorList>
            <person name="Hosoyama A."/>
            <person name="Uohara A."/>
            <person name="Ohji S."/>
            <person name="Ichikawa N."/>
        </authorList>
    </citation>
    <scope>NUCLEOTIDE SEQUENCE [LARGE SCALE GENOMIC DNA]</scope>
    <source>
        <strain evidence="2 3">NBRC 14943</strain>
    </source>
</reference>
<feature type="transmembrane region" description="Helical" evidence="1">
    <location>
        <begin position="20"/>
        <end position="38"/>
    </location>
</feature>
<accession>A0A511NCM8</accession>
<dbReference type="GeneID" id="84651865"/>
<evidence type="ECO:0000313" key="3">
    <source>
        <dbReference type="Proteomes" id="UP000321245"/>
    </source>
</evidence>
<keyword evidence="1" id="KW-1133">Transmembrane helix</keyword>
<evidence type="ECO:0000313" key="2">
    <source>
        <dbReference type="EMBL" id="GEM50258.1"/>
    </source>
</evidence>